<feature type="compositionally biased region" description="Polar residues" evidence="3">
    <location>
        <begin position="544"/>
        <end position="577"/>
    </location>
</feature>
<dbReference type="SUPFAM" id="SSF46934">
    <property type="entry name" value="UBA-like"/>
    <property type="match status" value="1"/>
</dbReference>
<dbReference type="InterPro" id="IPR011335">
    <property type="entry name" value="Restrct_endonuc-II-like"/>
</dbReference>
<feature type="compositionally biased region" description="Low complexity" evidence="3">
    <location>
        <begin position="629"/>
        <end position="638"/>
    </location>
</feature>
<dbReference type="AlphaFoldDB" id="K1QU83"/>
<dbReference type="InterPro" id="IPR027421">
    <property type="entry name" value="DNA_pol_lamdba_lyase_dom_sf"/>
</dbReference>
<dbReference type="GO" id="GO:0043130">
    <property type="term" value="F:ubiquitin binding"/>
    <property type="evidence" value="ECO:0007669"/>
    <property type="project" value="InterPro"/>
</dbReference>
<dbReference type="HOGENOM" id="CLU_337158_0_0_1"/>
<reference evidence="4" key="1">
    <citation type="journal article" date="2012" name="Nature">
        <title>The oyster genome reveals stress adaptation and complexity of shell formation.</title>
        <authorList>
            <person name="Zhang G."/>
            <person name="Fang X."/>
            <person name="Guo X."/>
            <person name="Li L."/>
            <person name="Luo R."/>
            <person name="Xu F."/>
            <person name="Yang P."/>
            <person name="Zhang L."/>
            <person name="Wang X."/>
            <person name="Qi H."/>
            <person name="Xiong Z."/>
            <person name="Que H."/>
            <person name="Xie Y."/>
            <person name="Holland P.W."/>
            <person name="Paps J."/>
            <person name="Zhu Y."/>
            <person name="Wu F."/>
            <person name="Chen Y."/>
            <person name="Wang J."/>
            <person name="Peng C."/>
            <person name="Meng J."/>
            <person name="Yang L."/>
            <person name="Liu J."/>
            <person name="Wen B."/>
            <person name="Zhang N."/>
            <person name="Huang Z."/>
            <person name="Zhu Q."/>
            <person name="Feng Y."/>
            <person name="Mount A."/>
            <person name="Hedgecock D."/>
            <person name="Xu Z."/>
            <person name="Liu Y."/>
            <person name="Domazet-Loso T."/>
            <person name="Du Y."/>
            <person name="Sun X."/>
            <person name="Zhang S."/>
            <person name="Liu B."/>
            <person name="Cheng P."/>
            <person name="Jiang X."/>
            <person name="Li J."/>
            <person name="Fan D."/>
            <person name="Wang W."/>
            <person name="Fu W."/>
            <person name="Wang T."/>
            <person name="Wang B."/>
            <person name="Zhang J."/>
            <person name="Peng Z."/>
            <person name="Li Y."/>
            <person name="Li N."/>
            <person name="Wang J."/>
            <person name="Chen M."/>
            <person name="He Y."/>
            <person name="Tan F."/>
            <person name="Song X."/>
            <person name="Zheng Q."/>
            <person name="Huang R."/>
            <person name="Yang H."/>
            <person name="Du X."/>
            <person name="Chen L."/>
            <person name="Yang M."/>
            <person name="Gaffney P.M."/>
            <person name="Wang S."/>
            <person name="Luo L."/>
            <person name="She Z."/>
            <person name="Ming Y."/>
            <person name="Huang W."/>
            <person name="Zhang S."/>
            <person name="Huang B."/>
            <person name="Zhang Y."/>
            <person name="Qu T."/>
            <person name="Ni P."/>
            <person name="Miao G."/>
            <person name="Wang J."/>
            <person name="Wang Q."/>
            <person name="Steinberg C.E."/>
            <person name="Wang H."/>
            <person name="Li N."/>
            <person name="Qian L."/>
            <person name="Zhang G."/>
            <person name="Li Y."/>
            <person name="Yang H."/>
            <person name="Liu X."/>
            <person name="Wang J."/>
            <person name="Yin Y."/>
            <person name="Wang J."/>
        </authorList>
    </citation>
    <scope>NUCLEOTIDE SEQUENCE [LARGE SCALE GENOMIC DNA]</scope>
    <source>
        <strain evidence="4">05x7-T-G4-1.051#20</strain>
    </source>
</reference>
<dbReference type="Gene3D" id="1.10.8.10">
    <property type="entry name" value="DNA helicase RuvA subunit, C-terminal domain"/>
    <property type="match status" value="1"/>
</dbReference>
<dbReference type="GO" id="GO:0006308">
    <property type="term" value="P:DNA catabolic process"/>
    <property type="evidence" value="ECO:0007669"/>
    <property type="project" value="UniProtKB-UniRule"/>
</dbReference>
<dbReference type="Gene3D" id="1.10.150.110">
    <property type="entry name" value="DNA polymerase beta, N-terminal domain-like"/>
    <property type="match status" value="1"/>
</dbReference>
<dbReference type="PANTHER" id="PTHR13451">
    <property type="entry name" value="CLASS II CROSSOVER JUNCTION ENDONUCLEASE MUS81"/>
    <property type="match status" value="1"/>
</dbReference>
<dbReference type="InParanoid" id="K1QU83"/>
<dbReference type="InterPro" id="IPR003892">
    <property type="entry name" value="CUE"/>
</dbReference>
<keyword evidence="2" id="KW-0539">Nucleus</keyword>
<keyword evidence="2" id="KW-0540">Nuclease</keyword>
<sequence length="845" mass="95888">MAGSHKQQKEENCLDLRYQFLRGLIQYEEWQRTRHYLKSAAECTSRAIVSLELSPQPIRTPRHAQQLQSIGGETMKKLKKFAEEDHLPREPPLSGKFVSSAGALLVALKKEEDMVEKSRNEDYMRISEERLKAGAAKLCEERFSRDGFCQAWWRLEVLIKRGLIKRRFHKKLPVYQLLPEGQEMANRLIVESRNSERIHNGMRSGDTPWSHGPVSTHTERLESGIKSRGLPQSNGYTSTHRLLLPRESNIDSPDESENDKSTATVTRVATDSFYRPVKNFTPDENKSNFSRERDKFLYKSTGYDENLAITNVQVEKQSNSQNNAKSVMLPWQHEQTGTECCHGNDIGNDGLVMVIDSAEWNRDNENLTKLGAMLDEAGIAHTTTTLTSGDYRWKWRHGIERELPCLLVRKRAGDLSRTLKEGKFWSQAQKMVDWKKEFMTFDFPCELFYIIEGEADDSDRGQGPGRNPTPTQIKNAVLDLQRHPDIQVLQSASTEETLAILESINADLDQRIKTGKFDMMLEMEWEKCQETIINIDNSDEEVLPSSSGRHVSTQRFSVNTSNLPNNSGNIHKSKSQICEGSRIPKSHRLSGGDGNDLDDIHLLDGEMEDPDWLPDIALEPRSRDRVSETDSSLSTDTTGIHHKNLKRKTNSVHNQEILSKKKLSLSKPGRNEGKGLQNGFLLDSGTSDGVEGDDEALSSSHFGRHPVINETWRKTHQGENSWDEVEDWWTSRDKEPLVMYHNSYGFTPRTPTKDPNKQSVSINKVSFHTNEKNHKGVTSCRGYRPVSPGDEEGQSAGSSEGPGQDQEKVTQILDMFPALTREVVYKVLTRHSGDLNSCVEELLET</sequence>
<dbReference type="GO" id="GO:0008821">
    <property type="term" value="F:crossover junction DNA endonuclease activity"/>
    <property type="evidence" value="ECO:0007669"/>
    <property type="project" value="UniProtKB-UniRule"/>
</dbReference>
<keyword evidence="2" id="KW-0460">Magnesium</keyword>
<evidence type="ECO:0000256" key="1">
    <source>
        <dbReference type="ARBA" id="ARBA00022801"/>
    </source>
</evidence>
<dbReference type="Pfam" id="PF02845">
    <property type="entry name" value="CUE"/>
    <property type="match status" value="1"/>
</dbReference>
<comment type="similarity">
    <text evidence="2">Belongs to the XPF family.</text>
</comment>
<evidence type="ECO:0000313" key="4">
    <source>
        <dbReference type="EMBL" id="EKC25076.1"/>
    </source>
</evidence>
<gene>
    <name evidence="4" type="ORF">CGI_10003743</name>
</gene>
<proteinExistence type="inferred from homology"/>
<keyword evidence="2" id="KW-0227">DNA damage</keyword>
<feature type="region of interest" description="Disordered" evidence="3">
    <location>
        <begin position="540"/>
        <end position="577"/>
    </location>
</feature>
<dbReference type="InterPro" id="IPR006166">
    <property type="entry name" value="ERCC4_domain"/>
</dbReference>
<dbReference type="InterPro" id="IPR033309">
    <property type="entry name" value="Mus81"/>
</dbReference>
<dbReference type="InterPro" id="IPR009060">
    <property type="entry name" value="UBA-like_sf"/>
</dbReference>
<dbReference type="CDD" id="cd14279">
    <property type="entry name" value="CUE"/>
    <property type="match status" value="1"/>
</dbReference>
<keyword evidence="2" id="KW-0233">DNA recombination</keyword>
<dbReference type="GO" id="GO:0048476">
    <property type="term" value="C:Holliday junction resolvase complex"/>
    <property type="evidence" value="ECO:0007669"/>
    <property type="project" value="UniProtKB-UniRule"/>
</dbReference>
<feature type="compositionally biased region" description="Polar residues" evidence="3">
    <location>
        <begin position="230"/>
        <end position="240"/>
    </location>
</feature>
<name>K1QU83_MAGGI</name>
<dbReference type="GO" id="GO:0003677">
    <property type="term" value="F:DNA binding"/>
    <property type="evidence" value="ECO:0007669"/>
    <property type="project" value="UniProtKB-UniRule"/>
</dbReference>
<dbReference type="Gene3D" id="3.40.50.10130">
    <property type="match status" value="1"/>
</dbReference>
<feature type="compositionally biased region" description="Basic and acidic residues" evidence="3">
    <location>
        <begin position="618"/>
        <end position="628"/>
    </location>
</feature>
<accession>K1QU83</accession>
<feature type="region of interest" description="Disordered" evidence="3">
    <location>
        <begin position="611"/>
        <end position="702"/>
    </location>
</feature>
<dbReference type="EC" id="3.1.22.-" evidence="2"/>
<comment type="function">
    <text evidence="2">Interacts with EME1 to form a DNA structure-specific endonuclease with substrate preference for branched DNA structures with a 5'-end at the branch nick. Typical substrates include 3'-flap structures, D-loops, replication forks and nicked Holliday junctions. May be required in mitosis for the processing of stalled or collapsed replication fork intermediates. May be required in meiosis for the repair of meiosis-specific double strand breaks subsequent to single-end invasion (SEI).</text>
</comment>
<dbReference type="Pfam" id="PF02732">
    <property type="entry name" value="ERCC4"/>
    <property type="match status" value="1"/>
</dbReference>
<feature type="region of interest" description="Disordered" evidence="3">
    <location>
        <begin position="226"/>
        <end position="264"/>
    </location>
</feature>
<evidence type="ECO:0000256" key="2">
    <source>
        <dbReference type="RuleBase" id="RU369042"/>
    </source>
</evidence>
<dbReference type="GO" id="GO:0005634">
    <property type="term" value="C:nucleus"/>
    <property type="evidence" value="ECO:0007669"/>
    <property type="project" value="UniProtKB-SubCell"/>
</dbReference>
<keyword evidence="2" id="KW-0255">Endonuclease</keyword>
<comment type="subcellular location">
    <subcellularLocation>
        <location evidence="2">Nucleus</location>
    </subcellularLocation>
</comment>
<dbReference type="PANTHER" id="PTHR13451:SF0">
    <property type="entry name" value="CROSSOVER JUNCTION ENDONUCLEASE MUS81"/>
    <property type="match status" value="1"/>
</dbReference>
<keyword evidence="2" id="KW-0234">DNA repair</keyword>
<comment type="cofactor">
    <cofactor evidence="2">
        <name>Mg(2+)</name>
        <dbReference type="ChEBI" id="CHEBI:18420"/>
    </cofactor>
</comment>
<feature type="region of interest" description="Disordered" evidence="3">
    <location>
        <begin position="766"/>
        <end position="806"/>
    </location>
</feature>
<organism evidence="4">
    <name type="scientific">Magallana gigas</name>
    <name type="common">Pacific oyster</name>
    <name type="synonym">Crassostrea gigas</name>
    <dbReference type="NCBI Taxonomy" id="29159"/>
    <lineage>
        <taxon>Eukaryota</taxon>
        <taxon>Metazoa</taxon>
        <taxon>Spiralia</taxon>
        <taxon>Lophotrochozoa</taxon>
        <taxon>Mollusca</taxon>
        <taxon>Bivalvia</taxon>
        <taxon>Autobranchia</taxon>
        <taxon>Pteriomorphia</taxon>
        <taxon>Ostreida</taxon>
        <taxon>Ostreoidea</taxon>
        <taxon>Ostreidae</taxon>
        <taxon>Magallana</taxon>
    </lineage>
</organism>
<feature type="compositionally biased region" description="Basic residues" evidence="3">
    <location>
        <begin position="640"/>
        <end position="650"/>
    </location>
</feature>
<comment type="subunit">
    <text evidence="2">Interacts with EME1.</text>
</comment>
<dbReference type="GO" id="GO:0000712">
    <property type="term" value="P:resolution of meiotic recombination intermediates"/>
    <property type="evidence" value="ECO:0007669"/>
    <property type="project" value="TreeGrafter"/>
</dbReference>
<dbReference type="GO" id="GO:0000727">
    <property type="term" value="P:double-strand break repair via break-induced replication"/>
    <property type="evidence" value="ECO:0007669"/>
    <property type="project" value="UniProtKB-UniRule"/>
</dbReference>
<evidence type="ECO:0000256" key="3">
    <source>
        <dbReference type="SAM" id="MobiDB-lite"/>
    </source>
</evidence>
<dbReference type="GO" id="GO:0046872">
    <property type="term" value="F:metal ion binding"/>
    <property type="evidence" value="ECO:0007669"/>
    <property type="project" value="UniProtKB-UniRule"/>
</dbReference>
<dbReference type="SUPFAM" id="SSF52980">
    <property type="entry name" value="Restriction endonuclease-like"/>
    <property type="match status" value="1"/>
</dbReference>
<dbReference type="EMBL" id="JH817536">
    <property type="protein sequence ID" value="EKC25076.1"/>
    <property type="molecule type" value="Genomic_DNA"/>
</dbReference>
<protein>
    <recommendedName>
        <fullName evidence="2">Crossover junction endonuclease MUS81</fullName>
        <ecNumber evidence="2">3.1.22.-</ecNumber>
    </recommendedName>
</protein>
<keyword evidence="1 2" id="KW-0378">Hydrolase</keyword>
<dbReference type="GO" id="GO:0031573">
    <property type="term" value="P:mitotic intra-S DNA damage checkpoint signaling"/>
    <property type="evidence" value="ECO:0007669"/>
    <property type="project" value="TreeGrafter"/>
</dbReference>
<dbReference type="PROSITE" id="PS51140">
    <property type="entry name" value="CUE"/>
    <property type="match status" value="1"/>
</dbReference>
<keyword evidence="2" id="KW-0479">Metal-binding</keyword>
<dbReference type="GO" id="GO:0048257">
    <property type="term" value="F:3'-flap endonuclease activity"/>
    <property type="evidence" value="ECO:0007669"/>
    <property type="project" value="TreeGrafter"/>
</dbReference>